<dbReference type="GO" id="GO:0018578">
    <property type="term" value="F:protocatechuate 3,4-dioxygenase activity"/>
    <property type="evidence" value="ECO:0007669"/>
    <property type="project" value="InterPro"/>
</dbReference>
<dbReference type="Pfam" id="PF00775">
    <property type="entry name" value="Dioxygenase_C"/>
    <property type="match status" value="1"/>
</dbReference>
<evidence type="ECO:0000256" key="4">
    <source>
        <dbReference type="SAM" id="SignalP"/>
    </source>
</evidence>
<name>A0A5C8PG25_9HYPH</name>
<dbReference type="PANTHER" id="PTHR33711">
    <property type="entry name" value="DIOXYGENASE, PUTATIVE (AFU_ORTHOLOGUE AFUA_2G02910)-RELATED"/>
    <property type="match status" value="1"/>
</dbReference>
<comment type="caution">
    <text evidence="6">The sequence shown here is derived from an EMBL/GenBank/DDBJ whole genome shotgun (WGS) entry which is preliminary data.</text>
</comment>
<feature type="domain" description="Intradiol ring-cleavage dioxygenases" evidence="5">
    <location>
        <begin position="76"/>
        <end position="104"/>
    </location>
</feature>
<dbReference type="InterPro" id="IPR000627">
    <property type="entry name" value="Intradiol_dOase_C"/>
</dbReference>
<comment type="similarity">
    <text evidence="1">Belongs to the intradiol ring-cleavage dioxygenase family.</text>
</comment>
<dbReference type="SUPFAM" id="SSF49482">
    <property type="entry name" value="Aromatic compound dioxygenase"/>
    <property type="match status" value="1"/>
</dbReference>
<proteinExistence type="inferred from homology"/>
<evidence type="ECO:0000313" key="7">
    <source>
        <dbReference type="Proteomes" id="UP000321638"/>
    </source>
</evidence>
<reference evidence="6 7" key="1">
    <citation type="submission" date="2019-06" db="EMBL/GenBank/DDBJ databases">
        <title>New taxonomy in bacterial strain CC-CFT640, isolated from vineyard.</title>
        <authorList>
            <person name="Lin S.-Y."/>
            <person name="Tsai C.-F."/>
            <person name="Young C.-C."/>
        </authorList>
    </citation>
    <scope>NUCLEOTIDE SEQUENCE [LARGE SCALE GENOMIC DNA]</scope>
    <source>
        <strain evidence="6 7">CC-CFT640</strain>
    </source>
</reference>
<evidence type="ECO:0000313" key="6">
    <source>
        <dbReference type="EMBL" id="TXL72728.1"/>
    </source>
</evidence>
<feature type="chain" id="PRO_5022698258" evidence="4">
    <location>
        <begin position="26"/>
        <end position="216"/>
    </location>
</feature>
<keyword evidence="7" id="KW-1185">Reference proteome</keyword>
<feature type="signal peptide" evidence="4">
    <location>
        <begin position="1"/>
        <end position="25"/>
    </location>
</feature>
<sequence length="216" mass="23142">MSPSSYSLFRRRLLRAGAGATTLLAAPALVRAQALVPTPPQTEGPFYPVALPSDADNDLVSVRGAGAAARGVVTHITGRVRDTAGLPIVGARVEIWQCDAQGLYDHPRQSDLGRRDQGFQGFGQTTAAADGTYRFRTIRPVAYSGRTPHIHFRVVAPDDRRLTTQMYVAGEAGNERDGVFRAIRDPRQRQQVVVSLVPAAGLEPGALAGTFDIVLA</sequence>
<accession>A0A5C8PG25</accession>
<dbReference type="InterPro" id="IPR015889">
    <property type="entry name" value="Intradiol_dOase_core"/>
</dbReference>
<protein>
    <submittedName>
        <fullName evidence="6">Intradiol ring-cleavage dioxygenase</fullName>
    </submittedName>
</protein>
<dbReference type="RefSeq" id="WP_147849626.1">
    <property type="nucleotide sequence ID" value="NZ_VDUZ01000031.1"/>
</dbReference>
<organism evidence="6 7">
    <name type="scientific">Vineibacter terrae</name>
    <dbReference type="NCBI Taxonomy" id="2586908"/>
    <lineage>
        <taxon>Bacteria</taxon>
        <taxon>Pseudomonadati</taxon>
        <taxon>Pseudomonadota</taxon>
        <taxon>Alphaproteobacteria</taxon>
        <taxon>Hyphomicrobiales</taxon>
        <taxon>Vineibacter</taxon>
    </lineage>
</organism>
<dbReference type="Proteomes" id="UP000321638">
    <property type="component" value="Unassembled WGS sequence"/>
</dbReference>
<dbReference type="EMBL" id="VDUZ01000031">
    <property type="protein sequence ID" value="TXL72728.1"/>
    <property type="molecule type" value="Genomic_DNA"/>
</dbReference>
<dbReference type="InterPro" id="IPR006311">
    <property type="entry name" value="TAT_signal"/>
</dbReference>
<evidence type="ECO:0000259" key="5">
    <source>
        <dbReference type="PROSITE" id="PS00083"/>
    </source>
</evidence>
<dbReference type="GO" id="GO:0008199">
    <property type="term" value="F:ferric iron binding"/>
    <property type="evidence" value="ECO:0007669"/>
    <property type="project" value="InterPro"/>
</dbReference>
<dbReference type="InterPro" id="IPR050770">
    <property type="entry name" value="Intradiol_RC_Dioxygenase"/>
</dbReference>
<keyword evidence="4" id="KW-0732">Signal</keyword>
<dbReference type="PROSITE" id="PS51318">
    <property type="entry name" value="TAT"/>
    <property type="match status" value="1"/>
</dbReference>
<keyword evidence="2 6" id="KW-0223">Dioxygenase</keyword>
<dbReference type="CDD" id="cd03459">
    <property type="entry name" value="3_4-PCD"/>
    <property type="match status" value="1"/>
</dbReference>
<evidence type="ECO:0000256" key="3">
    <source>
        <dbReference type="ARBA" id="ARBA00023002"/>
    </source>
</evidence>
<dbReference type="OrthoDB" id="9805815at2"/>
<dbReference type="InterPro" id="IPR039387">
    <property type="entry name" value="3_4-PCD"/>
</dbReference>
<gene>
    <name evidence="6" type="ORF">FHP25_24585</name>
</gene>
<dbReference type="PROSITE" id="PS00083">
    <property type="entry name" value="INTRADIOL_DIOXYGENAS"/>
    <property type="match status" value="1"/>
</dbReference>
<evidence type="ECO:0000256" key="1">
    <source>
        <dbReference type="ARBA" id="ARBA00007825"/>
    </source>
</evidence>
<dbReference type="PANTHER" id="PTHR33711:SF9">
    <property type="entry name" value="PROTOCATECHUATE 3,4-DIOXYGENASE ALPHA CHAIN"/>
    <property type="match status" value="1"/>
</dbReference>
<evidence type="ECO:0000256" key="2">
    <source>
        <dbReference type="ARBA" id="ARBA00022964"/>
    </source>
</evidence>
<keyword evidence="3" id="KW-0560">Oxidoreductase</keyword>
<dbReference type="Gene3D" id="2.60.130.10">
    <property type="entry name" value="Aromatic compound dioxygenase"/>
    <property type="match status" value="1"/>
</dbReference>
<dbReference type="AlphaFoldDB" id="A0A5C8PG25"/>